<evidence type="ECO:0000313" key="11">
    <source>
        <dbReference type="EMBL" id="KKN84130.1"/>
    </source>
</evidence>
<comment type="similarity">
    <text evidence="3">Belongs to the peptidase S33 family.</text>
</comment>
<accession>A0A0F9TSV8</accession>
<comment type="caution">
    <text evidence="11">The sequence shown here is derived from an EMBL/GenBank/DDBJ whole genome shotgun (WGS) entry which is preliminary data.</text>
</comment>
<dbReference type="PRINTS" id="PR00793">
    <property type="entry name" value="PROAMNOPTASE"/>
</dbReference>
<dbReference type="InterPro" id="IPR005944">
    <property type="entry name" value="Pro_iminopeptidase"/>
</dbReference>
<dbReference type="SUPFAM" id="SSF53474">
    <property type="entry name" value="alpha/beta-Hydrolases"/>
    <property type="match status" value="1"/>
</dbReference>
<dbReference type="PANTHER" id="PTHR43722">
    <property type="entry name" value="PROLINE IMINOPEPTIDASE"/>
    <property type="match status" value="1"/>
</dbReference>
<evidence type="ECO:0000256" key="6">
    <source>
        <dbReference type="ARBA" id="ARBA00022490"/>
    </source>
</evidence>
<protein>
    <recommendedName>
        <fullName evidence="4">prolyl aminopeptidase</fullName>
        <ecNumber evidence="4">3.4.11.5</ecNumber>
    </recommendedName>
    <alternativeName>
        <fullName evidence="9">Prolyl aminopeptidase</fullName>
    </alternativeName>
</protein>
<evidence type="ECO:0000259" key="10">
    <source>
        <dbReference type="Pfam" id="PF00561"/>
    </source>
</evidence>
<name>A0A0F9TSV8_9ZZZZ</name>
<evidence type="ECO:0000256" key="7">
    <source>
        <dbReference type="ARBA" id="ARBA00022670"/>
    </source>
</evidence>
<dbReference type="Pfam" id="PF00561">
    <property type="entry name" value="Abhydrolase_1"/>
    <property type="match status" value="1"/>
</dbReference>
<evidence type="ECO:0000256" key="8">
    <source>
        <dbReference type="ARBA" id="ARBA00022801"/>
    </source>
</evidence>
<dbReference type="GO" id="GO:0004177">
    <property type="term" value="F:aminopeptidase activity"/>
    <property type="evidence" value="ECO:0007669"/>
    <property type="project" value="UniProtKB-KW"/>
</dbReference>
<dbReference type="InterPro" id="IPR000073">
    <property type="entry name" value="AB_hydrolase_1"/>
</dbReference>
<organism evidence="11">
    <name type="scientific">marine sediment metagenome</name>
    <dbReference type="NCBI Taxonomy" id="412755"/>
    <lineage>
        <taxon>unclassified sequences</taxon>
        <taxon>metagenomes</taxon>
        <taxon>ecological metagenomes</taxon>
    </lineage>
</organism>
<comment type="subcellular location">
    <subcellularLocation>
        <location evidence="2">Cytoplasm</location>
    </subcellularLocation>
</comment>
<evidence type="ECO:0000256" key="2">
    <source>
        <dbReference type="ARBA" id="ARBA00004496"/>
    </source>
</evidence>
<reference evidence="11" key="1">
    <citation type="journal article" date="2015" name="Nature">
        <title>Complex archaea that bridge the gap between prokaryotes and eukaryotes.</title>
        <authorList>
            <person name="Spang A."/>
            <person name="Saw J.H."/>
            <person name="Jorgensen S.L."/>
            <person name="Zaremba-Niedzwiedzka K."/>
            <person name="Martijn J."/>
            <person name="Lind A.E."/>
            <person name="van Eijk R."/>
            <person name="Schleper C."/>
            <person name="Guy L."/>
            <person name="Ettema T.J."/>
        </authorList>
    </citation>
    <scope>NUCLEOTIDE SEQUENCE</scope>
</reference>
<dbReference type="InterPro" id="IPR029058">
    <property type="entry name" value="AB_hydrolase_fold"/>
</dbReference>
<dbReference type="Gene3D" id="3.40.50.1820">
    <property type="entry name" value="alpha/beta hydrolase"/>
    <property type="match status" value="1"/>
</dbReference>
<evidence type="ECO:0000256" key="5">
    <source>
        <dbReference type="ARBA" id="ARBA00022438"/>
    </source>
</evidence>
<evidence type="ECO:0000256" key="9">
    <source>
        <dbReference type="ARBA" id="ARBA00029605"/>
    </source>
</evidence>
<evidence type="ECO:0000256" key="3">
    <source>
        <dbReference type="ARBA" id="ARBA00010088"/>
    </source>
</evidence>
<dbReference type="PANTHER" id="PTHR43722:SF1">
    <property type="entry name" value="PROLINE IMINOPEPTIDASE"/>
    <property type="match status" value="1"/>
</dbReference>
<evidence type="ECO:0000256" key="1">
    <source>
        <dbReference type="ARBA" id="ARBA00001585"/>
    </source>
</evidence>
<sequence length="346" mass="39649">MQIRHLFFLTIFLVSNASYNQDKISEEKFVNIEGIDQWITIKGNDNSNPVILLIHGGPGSTMSQYKDDIYADWLKDFTIVHWDQRGAGKTFGKNHPKEITEDFYLKNPLSVEKMTNDGIAVTQYLIKHLNKNKVILMGTSWGSILATQMAQKNPNIFHAYIGHAQFVNFDNNIKNAYSQVYEMAEAKENKSTLTKLGELGAPPYKRAKNYGQLLRVIKQFEKESATPAPTSWWEIADSYENNEDSRDRYNGDDYSFLNLVGDETMGIKSMVSNINFDKTGLIFRLPVFMIQGENDILCSKELNKPYFEKIRAPRKEYVVVSKAAHGFNEAIIKKQYEIVKSLQVQN</sequence>
<dbReference type="GO" id="GO:0006508">
    <property type="term" value="P:proteolysis"/>
    <property type="evidence" value="ECO:0007669"/>
    <property type="project" value="UniProtKB-KW"/>
</dbReference>
<keyword evidence="5" id="KW-0031">Aminopeptidase</keyword>
<comment type="catalytic activity">
    <reaction evidence="1">
        <text>Release of N-terminal proline from a peptide.</text>
        <dbReference type="EC" id="3.4.11.5"/>
    </reaction>
</comment>
<feature type="domain" description="AB hydrolase-1" evidence="10">
    <location>
        <begin position="49"/>
        <end position="326"/>
    </location>
</feature>
<dbReference type="AlphaFoldDB" id="A0A0F9TSV8"/>
<keyword evidence="7" id="KW-0645">Protease</keyword>
<gene>
    <name evidence="11" type="ORF">LCGC14_0292130</name>
</gene>
<dbReference type="GO" id="GO:0005737">
    <property type="term" value="C:cytoplasm"/>
    <property type="evidence" value="ECO:0007669"/>
    <property type="project" value="UniProtKB-SubCell"/>
</dbReference>
<keyword evidence="6" id="KW-0963">Cytoplasm</keyword>
<proteinExistence type="inferred from homology"/>
<dbReference type="InterPro" id="IPR002410">
    <property type="entry name" value="Peptidase_S33"/>
</dbReference>
<keyword evidence="8" id="KW-0378">Hydrolase</keyword>
<dbReference type="EMBL" id="LAZR01000175">
    <property type="protein sequence ID" value="KKN84130.1"/>
    <property type="molecule type" value="Genomic_DNA"/>
</dbReference>
<dbReference type="EC" id="3.4.11.5" evidence="4"/>
<evidence type="ECO:0000256" key="4">
    <source>
        <dbReference type="ARBA" id="ARBA00012568"/>
    </source>
</evidence>